<feature type="region of interest" description="Disordered" evidence="1">
    <location>
        <begin position="463"/>
        <end position="488"/>
    </location>
</feature>
<dbReference type="OrthoDB" id="5352000at2759"/>
<dbReference type="InterPro" id="IPR015915">
    <property type="entry name" value="Kelch-typ_b-propeller"/>
</dbReference>
<dbReference type="Proteomes" id="UP000799421">
    <property type="component" value="Unassembled WGS sequence"/>
</dbReference>
<evidence type="ECO:0000313" key="3">
    <source>
        <dbReference type="EMBL" id="KAF2862684.1"/>
    </source>
</evidence>
<proteinExistence type="predicted"/>
<evidence type="ECO:0000256" key="2">
    <source>
        <dbReference type="SAM" id="Phobius"/>
    </source>
</evidence>
<keyword evidence="4" id="KW-1185">Reference proteome</keyword>
<keyword evidence="2" id="KW-1133">Transmembrane helix</keyword>
<dbReference type="Gene3D" id="2.120.10.80">
    <property type="entry name" value="Kelch-type beta propeller"/>
    <property type="match status" value="1"/>
</dbReference>
<name>A0A6A7C5C2_9PEZI</name>
<accession>A0A6A7C5C2</accession>
<keyword evidence="2" id="KW-0472">Membrane</keyword>
<reference evidence="3" key="1">
    <citation type="journal article" date="2020" name="Stud. Mycol.">
        <title>101 Dothideomycetes genomes: a test case for predicting lifestyles and emergence of pathogens.</title>
        <authorList>
            <person name="Haridas S."/>
            <person name="Albert R."/>
            <person name="Binder M."/>
            <person name="Bloem J."/>
            <person name="Labutti K."/>
            <person name="Salamov A."/>
            <person name="Andreopoulos B."/>
            <person name="Baker S."/>
            <person name="Barry K."/>
            <person name="Bills G."/>
            <person name="Bluhm B."/>
            <person name="Cannon C."/>
            <person name="Castanera R."/>
            <person name="Culley D."/>
            <person name="Daum C."/>
            <person name="Ezra D."/>
            <person name="Gonzalez J."/>
            <person name="Henrissat B."/>
            <person name="Kuo A."/>
            <person name="Liang C."/>
            <person name="Lipzen A."/>
            <person name="Lutzoni F."/>
            <person name="Magnuson J."/>
            <person name="Mondo S."/>
            <person name="Nolan M."/>
            <person name="Ohm R."/>
            <person name="Pangilinan J."/>
            <person name="Park H.-J."/>
            <person name="Ramirez L."/>
            <person name="Alfaro M."/>
            <person name="Sun H."/>
            <person name="Tritt A."/>
            <person name="Yoshinaga Y."/>
            <person name="Zwiers L.-H."/>
            <person name="Turgeon B."/>
            <person name="Goodwin S."/>
            <person name="Spatafora J."/>
            <person name="Crous P."/>
            <person name="Grigoriev I."/>
        </authorList>
    </citation>
    <scope>NUCLEOTIDE SEQUENCE</scope>
    <source>
        <strain evidence="3">CBS 480.64</strain>
    </source>
</reference>
<dbReference type="AlphaFoldDB" id="A0A6A7C5C2"/>
<dbReference type="EMBL" id="MU005964">
    <property type="protein sequence ID" value="KAF2862684.1"/>
    <property type="molecule type" value="Genomic_DNA"/>
</dbReference>
<keyword evidence="2" id="KW-0812">Transmembrane</keyword>
<dbReference type="SUPFAM" id="SSF117281">
    <property type="entry name" value="Kelch motif"/>
    <property type="match status" value="1"/>
</dbReference>
<feature type="compositionally biased region" description="Polar residues" evidence="1">
    <location>
        <begin position="549"/>
        <end position="562"/>
    </location>
</feature>
<feature type="non-terminal residue" evidence="3">
    <location>
        <position position="637"/>
    </location>
</feature>
<sequence>MLVPRPLNQLEGHCSALSNGTLYVLSPQGMQSLALEKNAKWQKVEGGKSVTSPACVTAHDEGALYVVGGTSQDPSYSGLQRFLFGSHTWETLTLPGDNLKGRTEHSATYLDDAQSILVYGGSQPGEPTSASSETFLISTKSPYNLQAFSSKAPPTRQPVLEPWNTSHAVMMGGSTFNKQVWLFGPQLGWSQLITNLSLLLPVGTRGKLIPGSDGSKVMQVFHLDESPNRISQLVLLGPEGQTAPSGMIIPPASSSRKRKRGLTLEHWPAYNSTNAPTAKRADYSVAQAQNGLTAISGGNKDEPLTLFNSFDGSWVDTSKFFNVKNQQPLLPSATKPPMTSATTASPTTSAPAPSKSDSGTAGHQPMLGTLGIILGVLFGIAALFMIALLIFRWRKSKREESRRREEEKDSNRLSFADRGTSFVAGADDEPFTFTPPKASGLGSGPVGDSHSSLAIITGRITNKRSSHRAHTSTNSTAHLIRANNGQEPVEMVDMEDKGMNSPERTYDPNRSSGWSNFLKASYPESKDLESDHASVAPSTSGRSEERGRTTPQLPLVTTTSSPPKLIPPIDVDYHPTFGGQQISHVNTGSPSYSHSREDLTKLGGGSLAEAQKGLIVNGSIDGWDRRSQISGFSLSAN</sequence>
<organism evidence="3 4">
    <name type="scientific">Piedraia hortae CBS 480.64</name>
    <dbReference type="NCBI Taxonomy" id="1314780"/>
    <lineage>
        <taxon>Eukaryota</taxon>
        <taxon>Fungi</taxon>
        <taxon>Dikarya</taxon>
        <taxon>Ascomycota</taxon>
        <taxon>Pezizomycotina</taxon>
        <taxon>Dothideomycetes</taxon>
        <taxon>Dothideomycetidae</taxon>
        <taxon>Capnodiales</taxon>
        <taxon>Piedraiaceae</taxon>
        <taxon>Piedraia</taxon>
    </lineage>
</organism>
<feature type="region of interest" description="Disordered" evidence="1">
    <location>
        <begin position="328"/>
        <end position="362"/>
    </location>
</feature>
<feature type="transmembrane region" description="Helical" evidence="2">
    <location>
        <begin position="366"/>
        <end position="393"/>
    </location>
</feature>
<protein>
    <recommendedName>
        <fullName evidence="5">Galactose oxidase</fullName>
    </recommendedName>
</protein>
<feature type="compositionally biased region" description="Low complexity" evidence="1">
    <location>
        <begin position="331"/>
        <end position="356"/>
    </location>
</feature>
<evidence type="ECO:0000313" key="4">
    <source>
        <dbReference type="Proteomes" id="UP000799421"/>
    </source>
</evidence>
<gene>
    <name evidence="3" type="ORF">K470DRAFT_199612</name>
</gene>
<evidence type="ECO:0008006" key="5">
    <source>
        <dbReference type="Google" id="ProtNLM"/>
    </source>
</evidence>
<feature type="region of interest" description="Disordered" evidence="1">
    <location>
        <begin position="525"/>
        <end position="565"/>
    </location>
</feature>
<evidence type="ECO:0000256" key="1">
    <source>
        <dbReference type="SAM" id="MobiDB-lite"/>
    </source>
</evidence>